<dbReference type="AlphaFoldDB" id="A0A8S4RNF0"/>
<dbReference type="Proteomes" id="UP000838756">
    <property type="component" value="Unassembled WGS sequence"/>
</dbReference>
<gene>
    <name evidence="1" type="primary">jg13706</name>
    <name evidence="1" type="ORF">PAEG_LOCUS15922</name>
</gene>
<evidence type="ECO:0000313" key="2">
    <source>
        <dbReference type="Proteomes" id="UP000838756"/>
    </source>
</evidence>
<organism evidence="1 2">
    <name type="scientific">Pararge aegeria aegeria</name>
    <dbReference type="NCBI Taxonomy" id="348720"/>
    <lineage>
        <taxon>Eukaryota</taxon>
        <taxon>Metazoa</taxon>
        <taxon>Ecdysozoa</taxon>
        <taxon>Arthropoda</taxon>
        <taxon>Hexapoda</taxon>
        <taxon>Insecta</taxon>
        <taxon>Pterygota</taxon>
        <taxon>Neoptera</taxon>
        <taxon>Endopterygota</taxon>
        <taxon>Lepidoptera</taxon>
        <taxon>Glossata</taxon>
        <taxon>Ditrysia</taxon>
        <taxon>Papilionoidea</taxon>
        <taxon>Nymphalidae</taxon>
        <taxon>Satyrinae</taxon>
        <taxon>Satyrini</taxon>
        <taxon>Parargina</taxon>
        <taxon>Pararge</taxon>
    </lineage>
</organism>
<name>A0A8S4RNF0_9NEOP</name>
<evidence type="ECO:0000313" key="1">
    <source>
        <dbReference type="EMBL" id="CAH2238898.1"/>
    </source>
</evidence>
<keyword evidence="2" id="KW-1185">Reference proteome</keyword>
<comment type="caution">
    <text evidence="1">The sequence shown here is derived from an EMBL/GenBank/DDBJ whole genome shotgun (WGS) entry which is preliminary data.</text>
</comment>
<proteinExistence type="predicted"/>
<dbReference type="OrthoDB" id="407509at2759"/>
<protein>
    <submittedName>
        <fullName evidence="1">Jg13706 protein</fullName>
    </submittedName>
</protein>
<accession>A0A8S4RNF0</accession>
<sequence>MYLIRSLIVIKSGMRRSVEEPVTDKAQRVAKLKWQRAGHIARITDVRWVPSCLNGNSVRRLPTRWADMTDDIKRVAGAAGPKRNMTVVPMWNSLLKTYVVVDVNWLI</sequence>
<reference evidence="1" key="1">
    <citation type="submission" date="2022-03" db="EMBL/GenBank/DDBJ databases">
        <authorList>
            <person name="Lindestad O."/>
        </authorList>
    </citation>
    <scope>NUCLEOTIDE SEQUENCE</scope>
</reference>
<dbReference type="EMBL" id="CAKXAJ010025409">
    <property type="protein sequence ID" value="CAH2238898.1"/>
    <property type="molecule type" value="Genomic_DNA"/>
</dbReference>